<dbReference type="AlphaFoldDB" id="A0AAE3GPY4"/>
<dbReference type="InterPro" id="IPR027417">
    <property type="entry name" value="P-loop_NTPase"/>
</dbReference>
<keyword evidence="3" id="KW-1185">Reference proteome</keyword>
<proteinExistence type="predicted"/>
<dbReference type="EMBL" id="JAMZMM010000059">
    <property type="protein sequence ID" value="MCP2728525.1"/>
    <property type="molecule type" value="Genomic_DNA"/>
</dbReference>
<dbReference type="Proteomes" id="UP001204953">
    <property type="component" value="Unassembled WGS sequence"/>
</dbReference>
<organism evidence="2 3">
    <name type="scientific">Limnofasciculus baicalensis BBK-W-15</name>
    <dbReference type="NCBI Taxonomy" id="2699891"/>
    <lineage>
        <taxon>Bacteria</taxon>
        <taxon>Bacillati</taxon>
        <taxon>Cyanobacteriota</taxon>
        <taxon>Cyanophyceae</taxon>
        <taxon>Coleofasciculales</taxon>
        <taxon>Coleofasciculaceae</taxon>
        <taxon>Limnofasciculus</taxon>
        <taxon>Limnofasciculus baicalensis</taxon>
    </lineage>
</organism>
<gene>
    <name evidence="2" type="ORF">NJ959_08550</name>
</gene>
<sequence length="416" mass="47287">MALKASAQGLEIVDKARKKKGWTKTVTVAWWQDALTTQATLRRFWRGIPIQSESFINICQVVGISNWEDILDCSTDEELEVSDISAQEDWGEAPEMAAFYGRTEELNHLHEWIINDKCRLVSLLGMGGIGKTALSVMLADKIQNEFDYVIWRSLRYCSSVPDLLTQLIKFFSNKQVTELSNNSGNAVSQLLDYMKSHRCLVILDGAEAILNSGEMSESYKEGYESFGELIKRVGKERHQSCILLTSREQLNEIALIEEETPQVRSLLLSDINNAAAWQLFQSKGLSDENCWQHLLKIYRGNPLVLNIISSYIKKYFVGKVGDFLKLETIFIGDIQLILDTSWQRLSSLQKELMFQLATEPSSLVKLKLNSSVSTSDIMAALQSLERRSLIQRQLEGNDIIYTLQPIVKKYVKKRAN</sequence>
<dbReference type="Pfam" id="PF00931">
    <property type="entry name" value="NB-ARC"/>
    <property type="match status" value="1"/>
</dbReference>
<name>A0AAE3GPY4_9CYAN</name>
<dbReference type="Gene3D" id="3.40.50.300">
    <property type="entry name" value="P-loop containing nucleotide triphosphate hydrolases"/>
    <property type="match status" value="1"/>
</dbReference>
<evidence type="ECO:0000313" key="2">
    <source>
        <dbReference type="EMBL" id="MCP2728525.1"/>
    </source>
</evidence>
<reference evidence="2" key="1">
    <citation type="submission" date="2022-06" db="EMBL/GenBank/DDBJ databases">
        <title>New cyanobacteria of genus Symplocastrum in benthos of Lake Baikal.</title>
        <authorList>
            <person name="Sorokovikova E."/>
            <person name="Tikhonova I."/>
            <person name="Krasnopeev A."/>
            <person name="Evseev P."/>
            <person name="Gladkikh A."/>
            <person name="Belykh O."/>
        </authorList>
    </citation>
    <scope>NUCLEOTIDE SEQUENCE</scope>
    <source>
        <strain evidence="2">BBK-W-15</strain>
    </source>
</reference>
<dbReference type="PRINTS" id="PR00364">
    <property type="entry name" value="DISEASERSIST"/>
</dbReference>
<dbReference type="InterPro" id="IPR002182">
    <property type="entry name" value="NB-ARC"/>
</dbReference>
<accession>A0AAE3GPY4</accession>
<evidence type="ECO:0000313" key="3">
    <source>
        <dbReference type="Proteomes" id="UP001204953"/>
    </source>
</evidence>
<dbReference type="PANTHER" id="PTHR47691:SF3">
    <property type="entry name" value="HTH-TYPE TRANSCRIPTIONAL REGULATOR RV0890C-RELATED"/>
    <property type="match status" value="1"/>
</dbReference>
<dbReference type="GO" id="GO:0043531">
    <property type="term" value="F:ADP binding"/>
    <property type="evidence" value="ECO:0007669"/>
    <property type="project" value="InterPro"/>
</dbReference>
<dbReference type="RefSeq" id="WP_254011321.1">
    <property type="nucleotide sequence ID" value="NZ_JAMZMM010000059.1"/>
</dbReference>
<evidence type="ECO:0000259" key="1">
    <source>
        <dbReference type="Pfam" id="PF00931"/>
    </source>
</evidence>
<comment type="caution">
    <text evidence="2">The sequence shown here is derived from an EMBL/GenBank/DDBJ whole genome shotgun (WGS) entry which is preliminary data.</text>
</comment>
<feature type="domain" description="NB-ARC" evidence="1">
    <location>
        <begin position="104"/>
        <end position="287"/>
    </location>
</feature>
<dbReference type="SUPFAM" id="SSF52540">
    <property type="entry name" value="P-loop containing nucleoside triphosphate hydrolases"/>
    <property type="match status" value="1"/>
</dbReference>
<dbReference type="PANTHER" id="PTHR47691">
    <property type="entry name" value="REGULATOR-RELATED"/>
    <property type="match status" value="1"/>
</dbReference>
<protein>
    <submittedName>
        <fullName evidence="2">NB-ARC domain-containing protein</fullName>
    </submittedName>
</protein>